<dbReference type="OrthoDB" id="1824311at2"/>
<dbReference type="InterPro" id="IPR010985">
    <property type="entry name" value="Ribbon_hlx_hlx"/>
</dbReference>
<dbReference type="SUPFAM" id="SSF47598">
    <property type="entry name" value="Ribbon-helix-helix"/>
    <property type="match status" value="1"/>
</dbReference>
<sequence length="62" mass="6880">MGKASTRAQNKYIAKAYDRINLIVIKGKKGEIRAHAEAQGESMNAFINRAIEEAMKRDEEGG</sequence>
<keyword evidence="2" id="KW-1185">Reference proteome</keyword>
<evidence type="ECO:0000313" key="2">
    <source>
        <dbReference type="Proteomes" id="UP000183975"/>
    </source>
</evidence>
<evidence type="ECO:0008006" key="3">
    <source>
        <dbReference type="Google" id="ProtNLM"/>
    </source>
</evidence>
<dbReference type="Proteomes" id="UP000183975">
    <property type="component" value="Unassembled WGS sequence"/>
</dbReference>
<dbReference type="EMBL" id="FRAH01000004">
    <property type="protein sequence ID" value="SHJ62666.1"/>
    <property type="molecule type" value="Genomic_DNA"/>
</dbReference>
<reference evidence="1 2" key="1">
    <citation type="submission" date="2016-11" db="EMBL/GenBank/DDBJ databases">
        <authorList>
            <person name="Jaros S."/>
            <person name="Januszkiewicz K."/>
            <person name="Wedrychowicz H."/>
        </authorList>
    </citation>
    <scope>NUCLEOTIDE SEQUENCE [LARGE SCALE GENOMIC DNA]</scope>
    <source>
        <strain evidence="1 2">DSM 14214</strain>
    </source>
</reference>
<dbReference type="InterPro" id="IPR013321">
    <property type="entry name" value="Arc_rbn_hlx_hlx"/>
</dbReference>
<name>A0A1M6KUR7_9FIRM</name>
<dbReference type="GO" id="GO:0006355">
    <property type="term" value="P:regulation of DNA-templated transcription"/>
    <property type="evidence" value="ECO:0007669"/>
    <property type="project" value="InterPro"/>
</dbReference>
<accession>A0A1M6KUR7</accession>
<proteinExistence type="predicted"/>
<gene>
    <name evidence="1" type="ORF">SAMN02745138_00191</name>
</gene>
<protein>
    <recommendedName>
        <fullName evidence="3">Arc-like DNA binding domain-containing protein</fullName>
    </recommendedName>
</protein>
<evidence type="ECO:0000313" key="1">
    <source>
        <dbReference type="EMBL" id="SHJ62666.1"/>
    </source>
</evidence>
<dbReference type="Gene3D" id="1.10.1220.10">
    <property type="entry name" value="Met repressor-like"/>
    <property type="match status" value="1"/>
</dbReference>
<organism evidence="1 2">
    <name type="scientific">Anaerotignum lactatifermentans DSM 14214</name>
    <dbReference type="NCBI Taxonomy" id="1121323"/>
    <lineage>
        <taxon>Bacteria</taxon>
        <taxon>Bacillati</taxon>
        <taxon>Bacillota</taxon>
        <taxon>Clostridia</taxon>
        <taxon>Lachnospirales</taxon>
        <taxon>Anaerotignaceae</taxon>
        <taxon>Anaerotignum</taxon>
    </lineage>
</organism>
<dbReference type="RefSeq" id="WP_022365031.1">
    <property type="nucleotide sequence ID" value="NZ_FRAH01000004.1"/>
</dbReference>
<dbReference type="AlphaFoldDB" id="A0A1M6KUR7"/>